<feature type="chain" id="PRO_5009320168" evidence="3">
    <location>
        <begin position="19"/>
        <end position="418"/>
    </location>
</feature>
<evidence type="ECO:0000313" key="5">
    <source>
        <dbReference type="WBParaSite" id="maker-uti_cns_0005998-snap-gene-0.5-mRNA-1"/>
    </source>
</evidence>
<keyword evidence="4" id="KW-1185">Reference proteome</keyword>
<dbReference type="InterPro" id="IPR013783">
    <property type="entry name" value="Ig-like_fold"/>
</dbReference>
<evidence type="ECO:0000256" key="3">
    <source>
        <dbReference type="SAM" id="SignalP"/>
    </source>
</evidence>
<keyword evidence="2" id="KW-1133">Transmembrane helix</keyword>
<keyword evidence="3" id="KW-0732">Signal</keyword>
<accession>A0A1I8HGX9</accession>
<feature type="compositionally biased region" description="Low complexity" evidence="1">
    <location>
        <begin position="385"/>
        <end position="396"/>
    </location>
</feature>
<evidence type="ECO:0000256" key="2">
    <source>
        <dbReference type="SAM" id="Phobius"/>
    </source>
</evidence>
<dbReference type="Proteomes" id="UP000095280">
    <property type="component" value="Unplaced"/>
</dbReference>
<keyword evidence="2" id="KW-0812">Transmembrane</keyword>
<reference evidence="5" key="1">
    <citation type="submission" date="2016-11" db="UniProtKB">
        <authorList>
            <consortium name="WormBaseParasite"/>
        </authorList>
    </citation>
    <scope>IDENTIFICATION</scope>
</reference>
<organism evidence="4 5">
    <name type="scientific">Macrostomum lignano</name>
    <dbReference type="NCBI Taxonomy" id="282301"/>
    <lineage>
        <taxon>Eukaryota</taxon>
        <taxon>Metazoa</taxon>
        <taxon>Spiralia</taxon>
        <taxon>Lophotrochozoa</taxon>
        <taxon>Platyhelminthes</taxon>
        <taxon>Rhabditophora</taxon>
        <taxon>Macrostomorpha</taxon>
        <taxon>Macrostomida</taxon>
        <taxon>Macrostomidae</taxon>
        <taxon>Macrostomum</taxon>
    </lineage>
</organism>
<evidence type="ECO:0000313" key="4">
    <source>
        <dbReference type="Proteomes" id="UP000095280"/>
    </source>
</evidence>
<feature type="transmembrane region" description="Helical" evidence="2">
    <location>
        <begin position="338"/>
        <end position="360"/>
    </location>
</feature>
<keyword evidence="2" id="KW-0472">Membrane</keyword>
<feature type="signal peptide" evidence="3">
    <location>
        <begin position="1"/>
        <end position="18"/>
    </location>
</feature>
<evidence type="ECO:0000256" key="1">
    <source>
        <dbReference type="SAM" id="MobiDB-lite"/>
    </source>
</evidence>
<proteinExistence type="predicted"/>
<protein>
    <submittedName>
        <fullName evidence="5">Ig-like domain-containing protein</fullName>
    </submittedName>
</protein>
<feature type="region of interest" description="Disordered" evidence="1">
    <location>
        <begin position="372"/>
        <end position="402"/>
    </location>
</feature>
<sequence length="418" mass="45672">MRAVSKFLLLLAVAHTTAIQDCKIEIRRTRVLNSWQSSFGNGPTCFHNRTASEEAAVLSKPSSSYRFFHSGDGSAADGGFHWFAVQLSEPLLISSVTLKGREYGKSFTYSRTRGIEVWTAGSSRVMLSGDHCSSRSMSSQFRESRWYWRLCGVTDGQQRSIRAGETLTVNCTQDVRYLLLRRDVRTADPSMTHDFMSFADFSLQTMELKVSSPEETVRNDNVSVSCSLHCKGTKVDAETKRLKLCSPRGSCTASNAVHIPRIQSEDSGSYTCKIGTSKDGYVSRWVFPTDDVKRLDISSAIITCSAVQSFPKGIRIQAVHTDSTFTSCCSGSLVSTVLVLHIAMGFCFGFIAAAASAAAIRLRMLNRTRPDACGSAGCARRRPTAGRPAAGGPAAPQSASEYENSEYKLENATGIYIL</sequence>
<name>A0A1I8HGX9_9PLAT</name>
<dbReference type="AlphaFoldDB" id="A0A1I8HGX9"/>
<dbReference type="Gene3D" id="2.60.40.10">
    <property type="entry name" value="Immunoglobulins"/>
    <property type="match status" value="1"/>
</dbReference>
<dbReference type="WBParaSite" id="maker-uti_cns_0005998-snap-gene-0.5-mRNA-1">
    <property type="protein sequence ID" value="maker-uti_cns_0005998-snap-gene-0.5-mRNA-1"/>
    <property type="gene ID" value="maker-uti_cns_0005998-snap-gene-0.5"/>
</dbReference>